<reference evidence="3 4" key="1">
    <citation type="submission" date="2018-11" db="EMBL/GenBank/DDBJ databases">
        <title>Sequencing the genomes of 1000 actinobacteria strains.</title>
        <authorList>
            <person name="Klenk H.-P."/>
        </authorList>
    </citation>
    <scope>NUCLEOTIDE SEQUENCE [LARGE SCALE GENOMIC DNA]</scope>
    <source>
        <strain evidence="3 4">DSM 44254</strain>
    </source>
</reference>
<protein>
    <submittedName>
        <fullName evidence="3">Uncharacterized protein DUF3159</fullName>
    </submittedName>
</protein>
<evidence type="ECO:0000313" key="3">
    <source>
        <dbReference type="EMBL" id="ROO89250.1"/>
    </source>
</evidence>
<keyword evidence="4" id="KW-1185">Reference proteome</keyword>
<feature type="compositionally biased region" description="Basic and acidic residues" evidence="1">
    <location>
        <begin position="231"/>
        <end position="243"/>
    </location>
</feature>
<feature type="transmembrane region" description="Helical" evidence="2">
    <location>
        <begin position="151"/>
        <end position="173"/>
    </location>
</feature>
<dbReference type="PIRSF" id="PIRSF010219">
    <property type="entry name" value="UCP010219"/>
    <property type="match status" value="1"/>
</dbReference>
<feature type="transmembrane region" description="Helical" evidence="2">
    <location>
        <begin position="34"/>
        <end position="51"/>
    </location>
</feature>
<dbReference type="RefSeq" id="WP_123668381.1">
    <property type="nucleotide sequence ID" value="NZ_RJKE01000001.1"/>
</dbReference>
<feature type="transmembrane region" description="Helical" evidence="2">
    <location>
        <begin position="82"/>
        <end position="99"/>
    </location>
</feature>
<evidence type="ECO:0000256" key="2">
    <source>
        <dbReference type="SAM" id="Phobius"/>
    </source>
</evidence>
<keyword evidence="2" id="KW-0472">Membrane</keyword>
<dbReference type="Pfam" id="PF11361">
    <property type="entry name" value="DUF3159"/>
    <property type="match status" value="1"/>
</dbReference>
<gene>
    <name evidence="3" type="ORF">EDD29_6937</name>
</gene>
<proteinExistence type="predicted"/>
<feature type="transmembrane region" description="Helical" evidence="2">
    <location>
        <begin position="57"/>
        <end position="75"/>
    </location>
</feature>
<sequence>MTEQAAREADENARQTVEAAVRTQLAKALGGGRGIAEGAVPTVLFTVAWLISHNLKLAVGLGVGSAVLLLVVRLLQRSTVQFVFNSLVGIGIAAFFALRTGKAEDAFLPGILYNAVYSVVLIGSIVARWPVVGFIIGSVTGDPTAWRRDPAIVRLCAKLTWLLVLPCVLRVVVQYPLYLAGMVGWLGTAKIALGWPLQVASFGAMVWVLARGRTPLPGDESAQDVAAHLEGTGEGRNREKPAE</sequence>
<dbReference type="EMBL" id="RJKE01000001">
    <property type="protein sequence ID" value="ROO89250.1"/>
    <property type="molecule type" value="Genomic_DNA"/>
</dbReference>
<evidence type="ECO:0000256" key="1">
    <source>
        <dbReference type="SAM" id="MobiDB-lite"/>
    </source>
</evidence>
<evidence type="ECO:0000313" key="4">
    <source>
        <dbReference type="Proteomes" id="UP000272400"/>
    </source>
</evidence>
<keyword evidence="2" id="KW-0812">Transmembrane</keyword>
<dbReference type="OrthoDB" id="5244221at2"/>
<dbReference type="AlphaFoldDB" id="A0A3N1D6V5"/>
<feature type="transmembrane region" description="Helical" evidence="2">
    <location>
        <begin position="193"/>
        <end position="210"/>
    </location>
</feature>
<dbReference type="InterPro" id="IPR016566">
    <property type="entry name" value="UCP010219"/>
</dbReference>
<comment type="caution">
    <text evidence="3">The sequence shown here is derived from an EMBL/GenBank/DDBJ whole genome shotgun (WGS) entry which is preliminary data.</text>
</comment>
<keyword evidence="2" id="KW-1133">Transmembrane helix</keyword>
<feature type="region of interest" description="Disordered" evidence="1">
    <location>
        <begin position="218"/>
        <end position="243"/>
    </location>
</feature>
<dbReference type="Proteomes" id="UP000272400">
    <property type="component" value="Unassembled WGS sequence"/>
</dbReference>
<accession>A0A3N1D6V5</accession>
<feature type="transmembrane region" description="Helical" evidence="2">
    <location>
        <begin position="111"/>
        <end position="139"/>
    </location>
</feature>
<organism evidence="3 4">
    <name type="scientific">Actinocorallia herbida</name>
    <dbReference type="NCBI Taxonomy" id="58109"/>
    <lineage>
        <taxon>Bacteria</taxon>
        <taxon>Bacillati</taxon>
        <taxon>Actinomycetota</taxon>
        <taxon>Actinomycetes</taxon>
        <taxon>Streptosporangiales</taxon>
        <taxon>Thermomonosporaceae</taxon>
        <taxon>Actinocorallia</taxon>
    </lineage>
</organism>
<name>A0A3N1D6V5_9ACTN</name>